<dbReference type="AlphaFoldDB" id="A0A8S2EUR8"/>
<dbReference type="Proteomes" id="UP000677228">
    <property type="component" value="Unassembled WGS sequence"/>
</dbReference>
<organism evidence="1 3">
    <name type="scientific">Didymodactylos carnosus</name>
    <dbReference type="NCBI Taxonomy" id="1234261"/>
    <lineage>
        <taxon>Eukaryota</taxon>
        <taxon>Metazoa</taxon>
        <taxon>Spiralia</taxon>
        <taxon>Gnathifera</taxon>
        <taxon>Rotifera</taxon>
        <taxon>Eurotatoria</taxon>
        <taxon>Bdelloidea</taxon>
        <taxon>Philodinida</taxon>
        <taxon>Philodinidae</taxon>
        <taxon>Didymodactylos</taxon>
    </lineage>
</organism>
<dbReference type="EMBL" id="CAJNOK010017453">
    <property type="protein sequence ID" value="CAF1264142.1"/>
    <property type="molecule type" value="Genomic_DNA"/>
</dbReference>
<dbReference type="Proteomes" id="UP000682733">
    <property type="component" value="Unassembled WGS sequence"/>
</dbReference>
<evidence type="ECO:0000313" key="2">
    <source>
        <dbReference type="EMBL" id="CAF4070559.1"/>
    </source>
</evidence>
<gene>
    <name evidence="1" type="ORF">OVA965_LOCUS26870</name>
    <name evidence="2" type="ORF">TMI583_LOCUS27616</name>
</gene>
<accession>A0A8S2EUR8</accession>
<reference evidence="1" key="1">
    <citation type="submission" date="2021-02" db="EMBL/GenBank/DDBJ databases">
        <authorList>
            <person name="Nowell W R."/>
        </authorList>
    </citation>
    <scope>NUCLEOTIDE SEQUENCE</scope>
</reference>
<protein>
    <submittedName>
        <fullName evidence="1">Uncharacterized protein</fullName>
    </submittedName>
</protein>
<dbReference type="EMBL" id="CAJOBA010039013">
    <property type="protein sequence ID" value="CAF4070559.1"/>
    <property type="molecule type" value="Genomic_DNA"/>
</dbReference>
<comment type="caution">
    <text evidence="1">The sequence shown here is derived from an EMBL/GenBank/DDBJ whole genome shotgun (WGS) entry which is preliminary data.</text>
</comment>
<evidence type="ECO:0000313" key="3">
    <source>
        <dbReference type="Proteomes" id="UP000677228"/>
    </source>
</evidence>
<evidence type="ECO:0000313" key="1">
    <source>
        <dbReference type="EMBL" id="CAF1264142.1"/>
    </source>
</evidence>
<name>A0A8S2EUR8_9BILA</name>
<proteinExistence type="predicted"/>
<sequence>MSTVLRGTSHHEKQLKFFVKRIAFTLLFCVGIGVCSYPEPQYAIQPPSNHQQNSNLAQNSIIIENLIQSHKTISE</sequence>